<organism evidence="2 3">
    <name type="scientific">Lepraria finkii</name>
    <dbReference type="NCBI Taxonomy" id="1340010"/>
    <lineage>
        <taxon>Eukaryota</taxon>
        <taxon>Fungi</taxon>
        <taxon>Dikarya</taxon>
        <taxon>Ascomycota</taxon>
        <taxon>Pezizomycotina</taxon>
        <taxon>Lecanoromycetes</taxon>
        <taxon>OSLEUM clade</taxon>
        <taxon>Lecanoromycetidae</taxon>
        <taxon>Lecanorales</taxon>
        <taxon>Lecanorineae</taxon>
        <taxon>Stereocaulaceae</taxon>
        <taxon>Lepraria</taxon>
    </lineage>
</organism>
<gene>
    <name evidence="2" type="ORF">ABVK25_005515</name>
</gene>
<feature type="compositionally biased region" description="Polar residues" evidence="1">
    <location>
        <begin position="240"/>
        <end position="251"/>
    </location>
</feature>
<accession>A0ABR4B934</accession>
<feature type="region of interest" description="Disordered" evidence="1">
    <location>
        <begin position="1"/>
        <end position="203"/>
    </location>
</feature>
<feature type="compositionally biased region" description="Polar residues" evidence="1">
    <location>
        <begin position="187"/>
        <end position="198"/>
    </location>
</feature>
<name>A0ABR4B934_9LECA</name>
<comment type="caution">
    <text evidence="2">The sequence shown here is derived from an EMBL/GenBank/DDBJ whole genome shotgun (WGS) entry which is preliminary data.</text>
</comment>
<protein>
    <submittedName>
        <fullName evidence="2">Uncharacterized protein</fullName>
    </submittedName>
</protein>
<feature type="region of interest" description="Disordered" evidence="1">
    <location>
        <begin position="224"/>
        <end position="251"/>
    </location>
</feature>
<dbReference type="Proteomes" id="UP001590951">
    <property type="component" value="Unassembled WGS sequence"/>
</dbReference>
<evidence type="ECO:0000313" key="2">
    <source>
        <dbReference type="EMBL" id="KAL2054374.1"/>
    </source>
</evidence>
<feature type="compositionally biased region" description="Polar residues" evidence="1">
    <location>
        <begin position="114"/>
        <end position="142"/>
    </location>
</feature>
<feature type="compositionally biased region" description="Polar residues" evidence="1">
    <location>
        <begin position="64"/>
        <end position="73"/>
    </location>
</feature>
<feature type="compositionally biased region" description="Acidic residues" evidence="1">
    <location>
        <begin position="147"/>
        <end position="177"/>
    </location>
</feature>
<evidence type="ECO:0000313" key="3">
    <source>
        <dbReference type="Proteomes" id="UP001590951"/>
    </source>
</evidence>
<proteinExistence type="predicted"/>
<keyword evidence="3" id="KW-1185">Reference proteome</keyword>
<sequence length="251" mass="26690">MIDPGPLPRRPIGEWGPRLAGPAAGLSTAPSTGPTIGRTAGPATRPPQVQSIRSSKEPLIALSHKSSNASLSKTPDVYSGYYRALDAPRPCKKKEVPGPSSLAKSQSDHVGDSKSAQIIGSCKPCQQQNAQNKGNCTGDSALSSESEKEEGTEEETEEETESETESEIEDGVETDSDDGAHLVAQTRPKQNNSTLSTRPNRESRLAKLRLAKKFPKSILKASSKFLGTKGKEHEKAKSKVAQSPSVSAMDI</sequence>
<reference evidence="2 3" key="1">
    <citation type="submission" date="2024-09" db="EMBL/GenBank/DDBJ databases">
        <title>Rethinking Asexuality: The Enigmatic Case of Functional Sexual Genes in Lepraria (Stereocaulaceae).</title>
        <authorList>
            <person name="Doellman M."/>
            <person name="Sun Y."/>
            <person name="Barcenas-Pena A."/>
            <person name="Lumbsch H.T."/>
            <person name="Grewe F."/>
        </authorList>
    </citation>
    <scope>NUCLEOTIDE SEQUENCE [LARGE SCALE GENOMIC DNA]</scope>
    <source>
        <strain evidence="2 3">Grewe 0041</strain>
    </source>
</reference>
<evidence type="ECO:0000256" key="1">
    <source>
        <dbReference type="SAM" id="MobiDB-lite"/>
    </source>
</evidence>
<dbReference type="EMBL" id="JBHFEH010000016">
    <property type="protein sequence ID" value="KAL2054374.1"/>
    <property type="molecule type" value="Genomic_DNA"/>
</dbReference>